<accession>A0AAD3CYA4</accession>
<dbReference type="Gene3D" id="6.10.140.2220">
    <property type="match status" value="1"/>
</dbReference>
<keyword evidence="7" id="KW-1185">Reference proteome</keyword>
<dbReference type="EMBL" id="BLLK01000046">
    <property type="protein sequence ID" value="GFH53220.1"/>
    <property type="molecule type" value="Genomic_DNA"/>
</dbReference>
<organism evidence="6 7">
    <name type="scientific">Chaetoceros tenuissimus</name>
    <dbReference type="NCBI Taxonomy" id="426638"/>
    <lineage>
        <taxon>Eukaryota</taxon>
        <taxon>Sar</taxon>
        <taxon>Stramenopiles</taxon>
        <taxon>Ochrophyta</taxon>
        <taxon>Bacillariophyta</taxon>
        <taxon>Coscinodiscophyceae</taxon>
        <taxon>Chaetocerotophycidae</taxon>
        <taxon>Chaetocerotales</taxon>
        <taxon>Chaetocerotaceae</taxon>
        <taxon>Chaetoceros</taxon>
    </lineage>
</organism>
<reference evidence="6 7" key="1">
    <citation type="journal article" date="2021" name="Sci. Rep.">
        <title>The genome of the diatom Chaetoceros tenuissimus carries an ancient integrated fragment of an extant virus.</title>
        <authorList>
            <person name="Hongo Y."/>
            <person name="Kimura K."/>
            <person name="Takaki Y."/>
            <person name="Yoshida Y."/>
            <person name="Baba S."/>
            <person name="Kobayashi G."/>
            <person name="Nagasaki K."/>
            <person name="Hano T."/>
            <person name="Tomaru Y."/>
        </authorList>
    </citation>
    <scope>NUCLEOTIDE SEQUENCE [LARGE SCALE GENOMIC DNA]</scope>
    <source>
        <strain evidence="6 7">NIES-3715</strain>
    </source>
</reference>
<dbReference type="PROSITE" id="PS01360">
    <property type="entry name" value="ZF_MYND_1"/>
    <property type="match status" value="1"/>
</dbReference>
<evidence type="ECO:0000313" key="7">
    <source>
        <dbReference type="Proteomes" id="UP001054902"/>
    </source>
</evidence>
<proteinExistence type="predicted"/>
<evidence type="ECO:0000256" key="3">
    <source>
        <dbReference type="ARBA" id="ARBA00022833"/>
    </source>
</evidence>
<dbReference type="InterPro" id="IPR002893">
    <property type="entry name" value="Znf_MYND"/>
</dbReference>
<dbReference type="Proteomes" id="UP001054902">
    <property type="component" value="Unassembled WGS sequence"/>
</dbReference>
<gene>
    <name evidence="6" type="ORF">CTEN210_09696</name>
</gene>
<dbReference type="AlphaFoldDB" id="A0AAD3CYA4"/>
<evidence type="ECO:0000256" key="1">
    <source>
        <dbReference type="ARBA" id="ARBA00022723"/>
    </source>
</evidence>
<keyword evidence="1" id="KW-0479">Metal-binding</keyword>
<keyword evidence="2 4" id="KW-0863">Zinc-finger</keyword>
<evidence type="ECO:0000313" key="6">
    <source>
        <dbReference type="EMBL" id="GFH53220.1"/>
    </source>
</evidence>
<dbReference type="GO" id="GO:0008270">
    <property type="term" value="F:zinc ion binding"/>
    <property type="evidence" value="ECO:0007669"/>
    <property type="project" value="UniProtKB-KW"/>
</dbReference>
<dbReference type="PROSITE" id="PS50865">
    <property type="entry name" value="ZF_MYND_2"/>
    <property type="match status" value="1"/>
</dbReference>
<sequence length="348" mass="38477">MSSKSCAKCGKKKSDGAVLKDCARCHTISYCSRECQKSDWKRHKKVDCNTSKLPKGTESPTLPRAPQEIAGGKVRNTIIPIPTNASCACWCCGMLIPAFVYADSALDHLSDKEKAQFIKLDRLYSSAYGRDIGAMKPQRGVSCPATSVLGEVMSTGYGIGCSEDGMLTCIFCYKALTHKNGKNAEKHIQKCEDYLYSENLAAMKALGPLSLVEKRAIAMATIELDSDLSSGSLSTAGHMKKQGKKDMALTYEYVHLESLAFPTLLGEAKGFQGGSLDDLRHYTLMRLYSADDSWRNDPDYVSFSLLRLAAYGCERAKMFVSKLPAPSSFRQGFNDVIEIRFLHEYFHR</sequence>
<evidence type="ECO:0000259" key="5">
    <source>
        <dbReference type="PROSITE" id="PS50865"/>
    </source>
</evidence>
<name>A0AAD3CYA4_9STRA</name>
<dbReference type="SUPFAM" id="SSF144232">
    <property type="entry name" value="HIT/MYND zinc finger-like"/>
    <property type="match status" value="1"/>
</dbReference>
<dbReference type="Pfam" id="PF01753">
    <property type="entry name" value="zf-MYND"/>
    <property type="match status" value="1"/>
</dbReference>
<comment type="caution">
    <text evidence="6">The sequence shown here is derived from an EMBL/GenBank/DDBJ whole genome shotgun (WGS) entry which is preliminary data.</text>
</comment>
<protein>
    <recommendedName>
        <fullName evidence="5">MYND-type domain-containing protein</fullName>
    </recommendedName>
</protein>
<evidence type="ECO:0000256" key="2">
    <source>
        <dbReference type="ARBA" id="ARBA00022771"/>
    </source>
</evidence>
<keyword evidence="3" id="KW-0862">Zinc</keyword>
<feature type="domain" description="MYND-type" evidence="5">
    <location>
        <begin position="6"/>
        <end position="48"/>
    </location>
</feature>
<evidence type="ECO:0000256" key="4">
    <source>
        <dbReference type="PROSITE-ProRule" id="PRU00134"/>
    </source>
</evidence>